<gene>
    <name evidence="2" type="primary">nad6</name>
</gene>
<evidence type="ECO:0000256" key="1">
    <source>
        <dbReference type="SAM" id="Phobius"/>
    </source>
</evidence>
<keyword evidence="1" id="KW-0812">Transmembrane</keyword>
<geneLocation type="mitochondrion" evidence="2"/>
<organism evidence="2">
    <name type="scientific">Testudotaenia sp. WL-2016</name>
    <dbReference type="NCBI Taxonomy" id="1873314"/>
    <lineage>
        <taxon>Eukaryota</taxon>
        <taxon>Metazoa</taxon>
        <taxon>Spiralia</taxon>
        <taxon>Lophotrochozoa</taxon>
        <taxon>Platyhelminthes</taxon>
        <taxon>Cestoda</taxon>
        <taxon>Eucestoda</taxon>
        <taxon>Proteocephalidea</taxon>
        <taxon>Proteocephalidae</taxon>
        <taxon>Proteocephalinae</taxon>
        <taxon>Testudotaenia</taxon>
    </lineage>
</organism>
<protein>
    <submittedName>
        <fullName evidence="2">NADH dehydrogenase subunit 6</fullName>
    </submittedName>
</protein>
<feature type="transmembrane region" description="Helical" evidence="1">
    <location>
        <begin position="124"/>
        <end position="146"/>
    </location>
</feature>
<accession>A0A1B1XZ21</accession>
<keyword evidence="1" id="KW-0472">Membrane</keyword>
<keyword evidence="1" id="KW-1133">Transmembrane helix</keyword>
<feature type="transmembrane region" description="Helical" evidence="1">
    <location>
        <begin position="26"/>
        <end position="44"/>
    </location>
</feature>
<proteinExistence type="predicted"/>
<keyword evidence="2" id="KW-0496">Mitochondrion</keyword>
<sequence>MSVISLSFFFYFFSLVMFSLISHPVYYCILLVLNSLFCSFISYAVYGFSWYALLFCLVYVGGVYILFIFISVHSPNSSIISYWNLSYFTILLIFLFLGFCGSAVYYLSLNSEFSSFLCSTSEGPFYLCMCLTLLFGFVILSLLMSVQLNHYR</sequence>
<evidence type="ECO:0000313" key="2">
    <source>
        <dbReference type="EMBL" id="ANW83214.1"/>
    </source>
</evidence>
<feature type="transmembrane region" description="Helical" evidence="1">
    <location>
        <begin position="82"/>
        <end position="104"/>
    </location>
</feature>
<name>A0A1B1XZ21_9CEST</name>
<dbReference type="AlphaFoldDB" id="A0A1B1XZ21"/>
<reference evidence="2" key="1">
    <citation type="submission" date="2016-02" db="EMBL/GenBank/DDBJ databases">
        <authorList>
            <person name="Wen L."/>
            <person name="He K."/>
            <person name="Yang H."/>
        </authorList>
    </citation>
    <scope>NUCLEOTIDE SEQUENCE</scope>
</reference>
<dbReference type="EMBL" id="KU761587">
    <property type="protein sequence ID" value="ANW83214.1"/>
    <property type="molecule type" value="Genomic_DNA"/>
</dbReference>
<feature type="transmembrane region" description="Helical" evidence="1">
    <location>
        <begin position="50"/>
        <end position="70"/>
    </location>
</feature>